<feature type="region of interest" description="Disordered" evidence="2">
    <location>
        <begin position="807"/>
        <end position="902"/>
    </location>
</feature>
<evidence type="ECO:0000256" key="2">
    <source>
        <dbReference type="SAM" id="MobiDB-lite"/>
    </source>
</evidence>
<feature type="compositionally biased region" description="Basic and acidic residues" evidence="2">
    <location>
        <begin position="820"/>
        <end position="838"/>
    </location>
</feature>
<sequence>MLQLEKPQPLERVKMLQWKIRCNQWLNQGMHIPLPHAEDSQIPPSNIACNALNGTSKEANPTNLTSGRDPMYLAGSKPTSKKLNPMPEIARQRPPKAPKPIGDAVFIVNPNLDPETEIIASPQASMGSSNAQDLGIDTTPLINPAIQIQPPVKYDVPSPKRATRVRKVKPAKRQKSNPTRFENQPFTEDKLFELLIGKIKLREENEAAAAYLQQRLEAQNSQLRDENRELEQQVQELHLSLEKKNEECEVNSSLLSGWKTKVRNMKQIVNELGHGYDALRDEADQLKGAVCSLSKEKHDFTNIINETKVRISQAEGAIEFQRNKDSEYEKTIALLEQELRSSHEMEESHTSAQSKQLIVIKENQDILLERIAEGITNITNDLASANNNHVSAVTEALGECRSAVQVLTERSSEQQINTSRFTQKAHEVVERIDSLSTQFTSNVEGGIKINNGVSKTIQKKFKEIESHIGPESLIIKQLGCFFATYRSLGEKLEIMGPKLGTLSTSVEAITAAESNLIHELEDVGRKISEAQIPANNPILEMELASKFAENTQLQIRLHDITSEVDSLNNILGVKKTTIEDLQKSLLEAADRQHSIEAQNKQLAIEKTDLQLEFESTERSIRQKLDERNLDSLNQMRSEHQLQVQFLQKEKGDVENMAGELVAQLESVQQSLVEAKELVSEQVQESTLQLQERQHRIEELDRLYTESIAQRAIQTEEIQKFQELDATSRVESTDLRDRLEQAQQKILNLEQKLSCSIQTEGTRYPKATDILPFAAISKQLVPPTGTSQYGESCDFAMLFMSDEICPSTVANDVPSPKLSPRKPEDAVKDGDENVQHPESIDTSFLSPKKKEHHDQDNKRRAANSKVQPNSTKEKKPAIAQKTTSKVQSVASQVGMESEERPAKVAKHTHKWTYSRVHSAASMVQQGQAGAPLRTSTTERRTSPKGLLSVSSAQVTTKPKARARPRRRSRGEKYDARFQMG</sequence>
<name>A0A9W9K5C8_9EURO</name>
<protein>
    <submittedName>
        <fullName evidence="3">Uncharacterized protein</fullName>
    </submittedName>
</protein>
<reference evidence="3" key="1">
    <citation type="submission" date="2022-11" db="EMBL/GenBank/DDBJ databases">
        <authorList>
            <person name="Petersen C."/>
        </authorList>
    </citation>
    <scope>NUCLEOTIDE SEQUENCE</scope>
    <source>
        <strain evidence="3">IBT 30069</strain>
    </source>
</reference>
<organism evidence="3 4">
    <name type="scientific">Penicillium angulare</name>
    <dbReference type="NCBI Taxonomy" id="116970"/>
    <lineage>
        <taxon>Eukaryota</taxon>
        <taxon>Fungi</taxon>
        <taxon>Dikarya</taxon>
        <taxon>Ascomycota</taxon>
        <taxon>Pezizomycotina</taxon>
        <taxon>Eurotiomycetes</taxon>
        <taxon>Eurotiomycetidae</taxon>
        <taxon>Eurotiales</taxon>
        <taxon>Aspergillaceae</taxon>
        <taxon>Penicillium</taxon>
    </lineage>
</organism>
<evidence type="ECO:0000313" key="4">
    <source>
        <dbReference type="Proteomes" id="UP001149165"/>
    </source>
</evidence>
<feature type="region of interest" description="Disordered" evidence="2">
    <location>
        <begin position="48"/>
        <end position="101"/>
    </location>
</feature>
<dbReference type="OrthoDB" id="4201669at2759"/>
<feature type="coiled-coil region" evidence="1">
    <location>
        <begin position="629"/>
        <end position="684"/>
    </location>
</feature>
<feature type="compositionally biased region" description="Basic and acidic residues" evidence="2">
    <location>
        <begin position="969"/>
        <end position="979"/>
    </location>
</feature>
<accession>A0A9W9K5C8</accession>
<comment type="caution">
    <text evidence="3">The sequence shown here is derived from an EMBL/GenBank/DDBJ whole genome shotgun (WGS) entry which is preliminary data.</text>
</comment>
<feature type="compositionally biased region" description="Basic residues" evidence="2">
    <location>
        <begin position="957"/>
        <end position="968"/>
    </location>
</feature>
<proteinExistence type="predicted"/>
<dbReference type="Proteomes" id="UP001149165">
    <property type="component" value="Unassembled WGS sequence"/>
</dbReference>
<feature type="region of interest" description="Disordered" evidence="2">
    <location>
        <begin position="922"/>
        <end position="979"/>
    </location>
</feature>
<evidence type="ECO:0000313" key="3">
    <source>
        <dbReference type="EMBL" id="KAJ5093733.1"/>
    </source>
</evidence>
<feature type="coiled-coil region" evidence="1">
    <location>
        <begin position="304"/>
        <end position="338"/>
    </location>
</feature>
<feature type="compositionally biased region" description="Polar residues" evidence="2">
    <location>
        <begin position="879"/>
        <end position="890"/>
    </location>
</feature>
<feature type="compositionally biased region" description="Basic residues" evidence="2">
    <location>
        <begin position="161"/>
        <end position="175"/>
    </location>
</feature>
<keyword evidence="1" id="KW-0175">Coiled coil</keyword>
<feature type="region of interest" description="Disordered" evidence="2">
    <location>
        <begin position="152"/>
        <end position="183"/>
    </location>
</feature>
<dbReference type="EMBL" id="JAPQKH010000006">
    <property type="protein sequence ID" value="KAJ5093733.1"/>
    <property type="molecule type" value="Genomic_DNA"/>
</dbReference>
<feature type="compositionally biased region" description="Polar residues" evidence="2">
    <location>
        <begin position="48"/>
        <end position="66"/>
    </location>
</feature>
<evidence type="ECO:0000256" key="1">
    <source>
        <dbReference type="SAM" id="Coils"/>
    </source>
</evidence>
<dbReference type="AlphaFoldDB" id="A0A9W9K5C8"/>
<feature type="coiled-coil region" evidence="1">
    <location>
        <begin position="209"/>
        <end position="247"/>
    </location>
</feature>
<keyword evidence="4" id="KW-1185">Reference proteome</keyword>
<gene>
    <name evidence="3" type="ORF">N7456_009594</name>
</gene>
<feature type="coiled-coil region" evidence="1">
    <location>
        <begin position="731"/>
        <end position="758"/>
    </location>
</feature>
<reference evidence="3" key="2">
    <citation type="journal article" date="2023" name="IMA Fungus">
        <title>Comparative genomic study of the Penicillium genus elucidates a diverse pangenome and 15 lateral gene transfer events.</title>
        <authorList>
            <person name="Petersen C."/>
            <person name="Sorensen T."/>
            <person name="Nielsen M.R."/>
            <person name="Sondergaard T.E."/>
            <person name="Sorensen J.L."/>
            <person name="Fitzpatrick D.A."/>
            <person name="Frisvad J.C."/>
            <person name="Nielsen K.L."/>
        </authorList>
    </citation>
    <scope>NUCLEOTIDE SEQUENCE</scope>
    <source>
        <strain evidence="3">IBT 30069</strain>
    </source>
</reference>